<gene>
    <name evidence="1" type="ORF">LCGC14_2320040</name>
</gene>
<sequence>MAKLLQLPEAAIIDGFRGVLDFYVWKGIACVRSWPQNKASGYTPGARLNQARLARSSRLKRFISPAVKVGLDRYRSGGNYVWADVHTAAYFGKLRANDDPLPPPS</sequence>
<organism evidence="1">
    <name type="scientific">marine sediment metagenome</name>
    <dbReference type="NCBI Taxonomy" id="412755"/>
    <lineage>
        <taxon>unclassified sequences</taxon>
        <taxon>metagenomes</taxon>
        <taxon>ecological metagenomes</taxon>
    </lineage>
</organism>
<evidence type="ECO:0000313" key="1">
    <source>
        <dbReference type="EMBL" id="KKL48984.1"/>
    </source>
</evidence>
<name>A0A0F9CIM9_9ZZZZ</name>
<dbReference type="EMBL" id="LAZR01033126">
    <property type="protein sequence ID" value="KKL48984.1"/>
    <property type="molecule type" value="Genomic_DNA"/>
</dbReference>
<protein>
    <submittedName>
        <fullName evidence="1">Uncharacterized protein</fullName>
    </submittedName>
</protein>
<proteinExistence type="predicted"/>
<reference evidence="1" key="1">
    <citation type="journal article" date="2015" name="Nature">
        <title>Complex archaea that bridge the gap between prokaryotes and eukaryotes.</title>
        <authorList>
            <person name="Spang A."/>
            <person name="Saw J.H."/>
            <person name="Jorgensen S.L."/>
            <person name="Zaremba-Niedzwiedzka K."/>
            <person name="Martijn J."/>
            <person name="Lind A.E."/>
            <person name="van Eijk R."/>
            <person name="Schleper C."/>
            <person name="Guy L."/>
            <person name="Ettema T.J."/>
        </authorList>
    </citation>
    <scope>NUCLEOTIDE SEQUENCE</scope>
</reference>
<accession>A0A0F9CIM9</accession>
<comment type="caution">
    <text evidence="1">The sequence shown here is derived from an EMBL/GenBank/DDBJ whole genome shotgun (WGS) entry which is preliminary data.</text>
</comment>
<dbReference type="AlphaFoldDB" id="A0A0F9CIM9"/>